<evidence type="ECO:0000259" key="1">
    <source>
        <dbReference type="Pfam" id="PF09820"/>
    </source>
</evidence>
<dbReference type="Proteomes" id="UP000095553">
    <property type="component" value="Unassembled WGS sequence"/>
</dbReference>
<feature type="domain" description="AAA-ATPase-like" evidence="1">
    <location>
        <begin position="10"/>
        <end position="205"/>
    </location>
</feature>
<reference evidence="2 3" key="1">
    <citation type="submission" date="2015-09" db="EMBL/GenBank/DDBJ databases">
        <authorList>
            <consortium name="Pathogen Informatics"/>
        </authorList>
    </citation>
    <scope>NUCLEOTIDE SEQUENCE [LARGE SCALE GENOMIC DNA]</scope>
    <source>
        <strain evidence="2 3">2789STDY5834959</strain>
    </source>
</reference>
<sequence length="524" mass="61155">MGNYLNPGNEKFRRMIQSEIYVDKTGMIKYTNSVLDTAQNYVCVSRPRRFGKSMAANMLTAYYSRGCNSKELFGKFEIAKDKDFEKYLNQYNTIFLNMQEFLSRSHNVEELIDRVKKLVIRDLKMEYPEVDYFDDTDLIECMQDIYAQMQYPFVVIIDEWDCIFREYKQDKEAQEKYLDFLRDLLKDKACIYLSYMTGILPIKKYGTHSALNMFDEFSMIAPGPLACYVGFTEQEVKKLCEQYGMDMEEVKNWYDGYSFDGVPSVYSPRSVVNSMRFQKISNYWNQTETFEALQMYIDMNFEHLKDDVLSMIAGESVAVNTESFTNDMATFRTEDDVLTLLIHLGYLAYDDKTKTVKIPNSEIRAEYVNTVSVSDWGSVSKALKDSADTLNAIWQGREEQVSKAIEQAHFETSHIQYNDENALSYTISLALYAARNFYTIHRELAGGKGFADLVFIPKKQFAEKPALVVELKWDKSAESAIKQMKEKKYFESLEEYQNNMLLVGINYDKKTKEHVCKIEEYLKK</sequence>
<dbReference type="RefSeq" id="WP_044925597.1">
    <property type="nucleotide sequence ID" value="NZ_CYXY01000001.1"/>
</dbReference>
<dbReference type="Pfam" id="PF08011">
    <property type="entry name" value="PDDEXK_9"/>
    <property type="match status" value="1"/>
</dbReference>
<dbReference type="PANTHER" id="PTHR34825:SF1">
    <property type="entry name" value="AAA-ATPASE-LIKE DOMAIN-CONTAINING PROTEIN"/>
    <property type="match status" value="1"/>
</dbReference>
<organism evidence="2 3">
    <name type="scientific">Anaerostipes hadrus</name>
    <dbReference type="NCBI Taxonomy" id="649756"/>
    <lineage>
        <taxon>Bacteria</taxon>
        <taxon>Bacillati</taxon>
        <taxon>Bacillota</taxon>
        <taxon>Clostridia</taxon>
        <taxon>Lachnospirales</taxon>
        <taxon>Lachnospiraceae</taxon>
        <taxon>Anaerostipes</taxon>
    </lineage>
</organism>
<dbReference type="EMBL" id="CYXY01000001">
    <property type="protein sequence ID" value="CUM71785.1"/>
    <property type="molecule type" value="Genomic_DNA"/>
</dbReference>
<dbReference type="InterPro" id="IPR012547">
    <property type="entry name" value="PDDEXK_9"/>
</dbReference>
<dbReference type="Pfam" id="PF09820">
    <property type="entry name" value="AAA-ATPase_like"/>
    <property type="match status" value="1"/>
</dbReference>
<evidence type="ECO:0000313" key="3">
    <source>
        <dbReference type="Proteomes" id="UP000095553"/>
    </source>
</evidence>
<dbReference type="InterPro" id="IPR018631">
    <property type="entry name" value="AAA-ATPase-like_dom"/>
</dbReference>
<dbReference type="SUPFAM" id="SSF52540">
    <property type="entry name" value="P-loop containing nucleoside triphosphate hydrolases"/>
    <property type="match status" value="1"/>
</dbReference>
<dbReference type="InterPro" id="IPR027417">
    <property type="entry name" value="P-loop_NTPase"/>
</dbReference>
<name>A0A173R1V1_ANAHA</name>
<dbReference type="Gene3D" id="3.40.50.300">
    <property type="entry name" value="P-loop containing nucleotide triphosphate hydrolases"/>
    <property type="match status" value="1"/>
</dbReference>
<protein>
    <submittedName>
        <fullName evidence="2">Predicted AAA-ATPase</fullName>
    </submittedName>
</protein>
<gene>
    <name evidence="2" type="ORF">ERS852571_00160</name>
</gene>
<dbReference type="PANTHER" id="PTHR34825">
    <property type="entry name" value="CONSERVED PROTEIN, WITH A WEAK D-GALACTARATE DEHYDRATASE/ALTRONATE HYDROLASE DOMAIN"/>
    <property type="match status" value="1"/>
</dbReference>
<dbReference type="AlphaFoldDB" id="A0A173R1V1"/>
<evidence type="ECO:0000313" key="2">
    <source>
        <dbReference type="EMBL" id="CUM71785.1"/>
    </source>
</evidence>
<accession>A0A173R1V1</accession>
<proteinExistence type="predicted"/>